<gene>
    <name evidence="4" type="ORF">DJFAAGMI_01898</name>
</gene>
<feature type="domain" description="Tyr recombinase" evidence="3">
    <location>
        <begin position="171"/>
        <end position="343"/>
    </location>
</feature>
<proteinExistence type="predicted"/>
<sequence>MASITKIGDRWRALIRRKGFPSYCKTFGTKAQAENWARRIESDIEDGMAPRAESVMGKKLLVGTVIDAYVSMREASGRSVRDTSNEYYTLLRLKRELGTLDVMALTPQMLVGFCQMRAEEGAGGYTISMDLTKLSTVMRYAGPYLKVKIPNVVAEARPLLNHLKLISPGGVRARRPESEELGEILAYLVKRRGQGYADFVEFASYSAMRRGEVCKLLFSELDEAKRMVLVRNRKDPRKKIGNDMWVPLLGRAWEIVQAQPRDDVLGRIFPLHPQTVSKYFREACKELGIDDLRLHDMRHESTSLLFEAGYQIPEVALVTGHKKWENLKRYTNLRPEDLHEGPASKR</sequence>
<keyword evidence="5" id="KW-1185">Reference proteome</keyword>
<dbReference type="Proteomes" id="UP001647436">
    <property type="component" value="Unassembled WGS sequence"/>
</dbReference>
<dbReference type="Gene3D" id="1.10.443.10">
    <property type="entry name" value="Intergrase catalytic core"/>
    <property type="match status" value="1"/>
</dbReference>
<dbReference type="EMBL" id="JAANES010000002">
    <property type="protein sequence ID" value="MBS3019159.1"/>
    <property type="molecule type" value="Genomic_DNA"/>
</dbReference>
<dbReference type="RefSeq" id="WP_211456956.1">
    <property type="nucleotide sequence ID" value="NZ_JAANES010000002.1"/>
</dbReference>
<comment type="caution">
    <text evidence="4">The sequence shown here is derived from an EMBL/GenBank/DDBJ whole genome shotgun (WGS) entry which is preliminary data.</text>
</comment>
<dbReference type="PANTHER" id="PTHR30349:SF64">
    <property type="entry name" value="PROPHAGE INTEGRASE INTD-RELATED"/>
    <property type="match status" value="1"/>
</dbReference>
<keyword evidence="2" id="KW-0233">DNA recombination</keyword>
<evidence type="ECO:0000259" key="3">
    <source>
        <dbReference type="PROSITE" id="PS51898"/>
    </source>
</evidence>
<dbReference type="SUPFAM" id="SSF56349">
    <property type="entry name" value="DNA breaking-rejoining enzymes"/>
    <property type="match status" value="1"/>
</dbReference>
<accession>A0ABS5LRM8</accession>
<dbReference type="InterPro" id="IPR002104">
    <property type="entry name" value="Integrase_catalytic"/>
</dbReference>
<name>A0ABS5LRM8_9BURK</name>
<dbReference type="InterPro" id="IPR013762">
    <property type="entry name" value="Integrase-like_cat_sf"/>
</dbReference>
<dbReference type="PROSITE" id="PS51898">
    <property type="entry name" value="TYR_RECOMBINASE"/>
    <property type="match status" value="1"/>
</dbReference>
<evidence type="ECO:0000256" key="2">
    <source>
        <dbReference type="ARBA" id="ARBA00023172"/>
    </source>
</evidence>
<evidence type="ECO:0000313" key="5">
    <source>
        <dbReference type="Proteomes" id="UP001647436"/>
    </source>
</evidence>
<keyword evidence="1" id="KW-0229">DNA integration</keyword>
<reference evidence="4 5" key="1">
    <citation type="submission" date="2020-03" db="EMBL/GenBank/DDBJ databases">
        <title>The role of nitrogen metabolism on polyethylene biodegradation.</title>
        <authorList>
            <person name="Peixoto J."/>
            <person name="Vizzotto C.S."/>
            <person name="Ramos A."/>
            <person name="Alves G."/>
            <person name="Steindorff A."/>
            <person name="Kruger R."/>
        </authorList>
    </citation>
    <scope>NUCLEOTIDE SEQUENCE [LARGE SCALE GENOMIC DNA]</scope>
    <source>
        <strain evidence="4 5">PE63</strain>
    </source>
</reference>
<organism evidence="4 5">
    <name type="scientific">Comamonas brasiliensis</name>
    <dbReference type="NCBI Taxonomy" id="1812482"/>
    <lineage>
        <taxon>Bacteria</taxon>
        <taxon>Pseudomonadati</taxon>
        <taxon>Pseudomonadota</taxon>
        <taxon>Betaproteobacteria</taxon>
        <taxon>Burkholderiales</taxon>
        <taxon>Comamonadaceae</taxon>
        <taxon>Comamonas</taxon>
    </lineage>
</organism>
<dbReference type="InterPro" id="IPR011010">
    <property type="entry name" value="DNA_brk_join_enz"/>
</dbReference>
<dbReference type="CDD" id="cd00796">
    <property type="entry name" value="INT_Rci_Hp1_C"/>
    <property type="match status" value="1"/>
</dbReference>
<dbReference type="Pfam" id="PF00589">
    <property type="entry name" value="Phage_integrase"/>
    <property type="match status" value="1"/>
</dbReference>
<dbReference type="InterPro" id="IPR050090">
    <property type="entry name" value="Tyrosine_recombinase_XerCD"/>
</dbReference>
<dbReference type="PANTHER" id="PTHR30349">
    <property type="entry name" value="PHAGE INTEGRASE-RELATED"/>
    <property type="match status" value="1"/>
</dbReference>
<protein>
    <recommendedName>
        <fullName evidence="3">Tyr recombinase domain-containing protein</fullName>
    </recommendedName>
</protein>
<evidence type="ECO:0000256" key="1">
    <source>
        <dbReference type="ARBA" id="ARBA00022908"/>
    </source>
</evidence>
<evidence type="ECO:0000313" key="4">
    <source>
        <dbReference type="EMBL" id="MBS3019159.1"/>
    </source>
</evidence>